<dbReference type="CDD" id="cd00154">
    <property type="entry name" value="Rab"/>
    <property type="match status" value="1"/>
</dbReference>
<dbReference type="EMBL" id="BART01020629">
    <property type="protein sequence ID" value="GAH05000.1"/>
    <property type="molecule type" value="Genomic_DNA"/>
</dbReference>
<sequence>MTIGADFSIKTFEIEGKKVVVRIWDFAGEERFKVLLPSFAKGADGGIFMYDISRYTSIKNLDDWLSIFERNVRDKQIQIPIVMVGGKLDLEDKRSVETAEAIELSKTHNLQGIYEC</sequence>
<dbReference type="InterPro" id="IPR027417">
    <property type="entry name" value="P-loop_NTPase"/>
</dbReference>
<dbReference type="Gene3D" id="3.40.50.300">
    <property type="entry name" value="P-loop containing nucleotide triphosphate hydrolases"/>
    <property type="match status" value="1"/>
</dbReference>
<gene>
    <name evidence="3" type="ORF">S01H4_38271</name>
</gene>
<keyword evidence="1" id="KW-0547">Nucleotide-binding</keyword>
<evidence type="ECO:0000313" key="3">
    <source>
        <dbReference type="EMBL" id="GAH05000.1"/>
    </source>
</evidence>
<comment type="caution">
    <text evidence="3">The sequence shown here is derived from an EMBL/GenBank/DDBJ whole genome shotgun (WGS) entry which is preliminary data.</text>
</comment>
<name>X1D9P4_9ZZZZ</name>
<dbReference type="PROSITE" id="PS51421">
    <property type="entry name" value="RAS"/>
    <property type="match status" value="1"/>
</dbReference>
<keyword evidence="2" id="KW-0342">GTP-binding</keyword>
<dbReference type="FunFam" id="3.40.50.300:FF:001447">
    <property type="entry name" value="Ras-related protein Rab-1B"/>
    <property type="match status" value="1"/>
</dbReference>
<dbReference type="SMART" id="SM00175">
    <property type="entry name" value="RAB"/>
    <property type="match status" value="1"/>
</dbReference>
<dbReference type="GO" id="GO:0005525">
    <property type="term" value="F:GTP binding"/>
    <property type="evidence" value="ECO:0007669"/>
    <property type="project" value="UniProtKB-KW"/>
</dbReference>
<protein>
    <recommendedName>
        <fullName evidence="4">GTP-binding protein</fullName>
    </recommendedName>
</protein>
<dbReference type="InterPro" id="IPR005225">
    <property type="entry name" value="Small_GTP-bd"/>
</dbReference>
<dbReference type="AlphaFoldDB" id="X1D9P4"/>
<dbReference type="PROSITE" id="PS51419">
    <property type="entry name" value="RAB"/>
    <property type="match status" value="1"/>
</dbReference>
<evidence type="ECO:0008006" key="4">
    <source>
        <dbReference type="Google" id="ProtNLM"/>
    </source>
</evidence>
<dbReference type="Pfam" id="PF00071">
    <property type="entry name" value="Ras"/>
    <property type="match status" value="1"/>
</dbReference>
<dbReference type="InterPro" id="IPR001806">
    <property type="entry name" value="Small_GTPase"/>
</dbReference>
<dbReference type="SUPFAM" id="SSF52540">
    <property type="entry name" value="P-loop containing nucleoside triphosphate hydrolases"/>
    <property type="match status" value="1"/>
</dbReference>
<accession>X1D9P4</accession>
<proteinExistence type="predicted"/>
<dbReference type="InterPro" id="IPR050227">
    <property type="entry name" value="Rab"/>
</dbReference>
<dbReference type="PRINTS" id="PR00449">
    <property type="entry name" value="RASTRNSFRMNG"/>
</dbReference>
<feature type="non-terminal residue" evidence="3">
    <location>
        <position position="116"/>
    </location>
</feature>
<dbReference type="PANTHER" id="PTHR47977">
    <property type="entry name" value="RAS-RELATED PROTEIN RAB"/>
    <property type="match status" value="1"/>
</dbReference>
<organism evidence="3">
    <name type="scientific">marine sediment metagenome</name>
    <dbReference type="NCBI Taxonomy" id="412755"/>
    <lineage>
        <taxon>unclassified sequences</taxon>
        <taxon>metagenomes</taxon>
        <taxon>ecological metagenomes</taxon>
    </lineage>
</organism>
<dbReference type="GO" id="GO:0003924">
    <property type="term" value="F:GTPase activity"/>
    <property type="evidence" value="ECO:0007669"/>
    <property type="project" value="InterPro"/>
</dbReference>
<dbReference type="NCBIfam" id="TIGR00231">
    <property type="entry name" value="small_GTP"/>
    <property type="match status" value="1"/>
</dbReference>
<reference evidence="3" key="1">
    <citation type="journal article" date="2014" name="Front. Microbiol.">
        <title>High frequency of phylogenetically diverse reductive dehalogenase-homologous genes in deep subseafloor sedimentary metagenomes.</title>
        <authorList>
            <person name="Kawai M."/>
            <person name="Futagami T."/>
            <person name="Toyoda A."/>
            <person name="Takaki Y."/>
            <person name="Nishi S."/>
            <person name="Hori S."/>
            <person name="Arai W."/>
            <person name="Tsubouchi T."/>
            <person name="Morono Y."/>
            <person name="Uchiyama I."/>
            <person name="Ito T."/>
            <person name="Fujiyama A."/>
            <person name="Inagaki F."/>
            <person name="Takami H."/>
        </authorList>
    </citation>
    <scope>NUCLEOTIDE SEQUENCE</scope>
    <source>
        <strain evidence="3">Expedition CK06-06</strain>
    </source>
</reference>
<evidence type="ECO:0000256" key="1">
    <source>
        <dbReference type="ARBA" id="ARBA00022741"/>
    </source>
</evidence>
<evidence type="ECO:0000256" key="2">
    <source>
        <dbReference type="ARBA" id="ARBA00023134"/>
    </source>
</evidence>